<evidence type="ECO:0000313" key="2">
    <source>
        <dbReference type="Proteomes" id="UP000321464"/>
    </source>
</evidence>
<comment type="caution">
    <text evidence="1">The sequence shown here is derived from an EMBL/GenBank/DDBJ whole genome shotgun (WGS) entry which is preliminary data.</text>
</comment>
<dbReference type="Proteomes" id="UP000321464">
    <property type="component" value="Unassembled WGS sequence"/>
</dbReference>
<protein>
    <submittedName>
        <fullName evidence="1">Uncharacterized protein</fullName>
    </submittedName>
</protein>
<dbReference type="EMBL" id="BJYR01000007">
    <property type="protein sequence ID" value="GEN99350.1"/>
    <property type="molecule type" value="Genomic_DNA"/>
</dbReference>
<keyword evidence="2" id="KW-1185">Reference proteome</keyword>
<evidence type="ECO:0000313" key="1">
    <source>
        <dbReference type="EMBL" id="GEN99350.1"/>
    </source>
</evidence>
<organism evidence="1 2">
    <name type="scientific">Novosphingobium sediminis</name>
    <dbReference type="NCBI Taxonomy" id="707214"/>
    <lineage>
        <taxon>Bacteria</taxon>
        <taxon>Pseudomonadati</taxon>
        <taxon>Pseudomonadota</taxon>
        <taxon>Alphaproteobacteria</taxon>
        <taxon>Sphingomonadales</taxon>
        <taxon>Sphingomonadaceae</taxon>
        <taxon>Novosphingobium</taxon>
    </lineage>
</organism>
<gene>
    <name evidence="1" type="ORF">NSE01_11830</name>
</gene>
<reference evidence="1 2" key="1">
    <citation type="submission" date="2019-07" db="EMBL/GenBank/DDBJ databases">
        <title>Whole genome shotgun sequence of Novosphingobium sediminis NBRC 106119.</title>
        <authorList>
            <person name="Hosoyama A."/>
            <person name="Uohara A."/>
            <person name="Ohji S."/>
            <person name="Ichikawa N."/>
        </authorList>
    </citation>
    <scope>NUCLEOTIDE SEQUENCE [LARGE SCALE GENOMIC DNA]</scope>
    <source>
        <strain evidence="1 2">NBRC 106119</strain>
    </source>
</reference>
<proteinExistence type="predicted"/>
<sequence>MHSWVADLTHKGAEKVKAWTLLRLERAPSLPEKRREEAADMTAGDLIALAAFLAARTVT</sequence>
<accession>A0A512AI16</accession>
<name>A0A512AI16_9SPHN</name>
<dbReference type="AlphaFoldDB" id="A0A512AI16"/>